<dbReference type="EMBL" id="QJKJ01000272">
    <property type="protein sequence ID" value="RDY13463.1"/>
    <property type="molecule type" value="Genomic_DNA"/>
</dbReference>
<organism evidence="1 2">
    <name type="scientific">Mucuna pruriens</name>
    <name type="common">Velvet bean</name>
    <name type="synonym">Dolichos pruriens</name>
    <dbReference type="NCBI Taxonomy" id="157652"/>
    <lineage>
        <taxon>Eukaryota</taxon>
        <taxon>Viridiplantae</taxon>
        <taxon>Streptophyta</taxon>
        <taxon>Embryophyta</taxon>
        <taxon>Tracheophyta</taxon>
        <taxon>Spermatophyta</taxon>
        <taxon>Magnoliopsida</taxon>
        <taxon>eudicotyledons</taxon>
        <taxon>Gunneridae</taxon>
        <taxon>Pentapetalae</taxon>
        <taxon>rosids</taxon>
        <taxon>fabids</taxon>
        <taxon>Fabales</taxon>
        <taxon>Fabaceae</taxon>
        <taxon>Papilionoideae</taxon>
        <taxon>50 kb inversion clade</taxon>
        <taxon>NPAAA clade</taxon>
        <taxon>indigoferoid/millettioid clade</taxon>
        <taxon>Phaseoleae</taxon>
        <taxon>Mucuna</taxon>
    </lineage>
</organism>
<feature type="non-terminal residue" evidence="1">
    <location>
        <position position="1"/>
    </location>
</feature>
<dbReference type="Proteomes" id="UP000257109">
    <property type="component" value="Unassembled WGS sequence"/>
</dbReference>
<comment type="caution">
    <text evidence="1">The sequence shown here is derived from an EMBL/GenBank/DDBJ whole genome shotgun (WGS) entry which is preliminary data.</text>
</comment>
<sequence length="101" mass="11583">MESRRDLALRNLSKKTFSYHRINRLLEGYLRHFSANQPEGLELLDVAQCCYKLTTKKLCVELQPLRVGHGATASDAPHHCGWRRLAHQPSFLPRRGRSATT</sequence>
<dbReference type="AlphaFoldDB" id="A0A371IEP7"/>
<keyword evidence="2" id="KW-1185">Reference proteome</keyword>
<gene>
    <name evidence="1" type="ORF">CR513_01581</name>
</gene>
<name>A0A371IEP7_MUCPR</name>
<accession>A0A371IEP7</accession>
<evidence type="ECO:0000313" key="1">
    <source>
        <dbReference type="EMBL" id="RDY13463.1"/>
    </source>
</evidence>
<protein>
    <submittedName>
        <fullName evidence="1">Uncharacterized protein</fullName>
    </submittedName>
</protein>
<evidence type="ECO:0000313" key="2">
    <source>
        <dbReference type="Proteomes" id="UP000257109"/>
    </source>
</evidence>
<proteinExistence type="predicted"/>
<reference evidence="1" key="1">
    <citation type="submission" date="2018-05" db="EMBL/GenBank/DDBJ databases">
        <title>Draft genome of Mucuna pruriens seed.</title>
        <authorList>
            <person name="Nnadi N.E."/>
            <person name="Vos R."/>
            <person name="Hasami M.H."/>
            <person name="Devisetty U.K."/>
            <person name="Aguiy J.C."/>
        </authorList>
    </citation>
    <scope>NUCLEOTIDE SEQUENCE [LARGE SCALE GENOMIC DNA]</scope>
    <source>
        <strain evidence="1">JCA_2017</strain>
    </source>
</reference>
<dbReference type="OrthoDB" id="1406138at2759"/>